<gene>
    <name evidence="2" type="ORF">H9888_02235</name>
</gene>
<dbReference type="InterPro" id="IPR000182">
    <property type="entry name" value="GNAT_dom"/>
</dbReference>
<accession>A0A9D1QBS0</accession>
<reference evidence="2" key="1">
    <citation type="journal article" date="2021" name="PeerJ">
        <title>Extensive microbial diversity within the chicken gut microbiome revealed by metagenomics and culture.</title>
        <authorList>
            <person name="Gilroy R."/>
            <person name="Ravi A."/>
            <person name="Getino M."/>
            <person name="Pursley I."/>
            <person name="Horton D.L."/>
            <person name="Alikhan N.F."/>
            <person name="Baker D."/>
            <person name="Gharbi K."/>
            <person name="Hall N."/>
            <person name="Watson M."/>
            <person name="Adriaenssens E.M."/>
            <person name="Foster-Nyarko E."/>
            <person name="Jarju S."/>
            <person name="Secka A."/>
            <person name="Antonio M."/>
            <person name="Oren A."/>
            <person name="Chaudhuri R.R."/>
            <person name="La Ragione R."/>
            <person name="Hildebrand F."/>
            <person name="Pallen M.J."/>
        </authorList>
    </citation>
    <scope>NUCLEOTIDE SEQUENCE</scope>
    <source>
        <strain evidence="2">ChiBcec15-1070</strain>
    </source>
</reference>
<dbReference type="SUPFAM" id="SSF55729">
    <property type="entry name" value="Acyl-CoA N-acyltransferases (Nat)"/>
    <property type="match status" value="1"/>
</dbReference>
<dbReference type="Gene3D" id="3.40.630.30">
    <property type="match status" value="1"/>
</dbReference>
<evidence type="ECO:0000259" key="1">
    <source>
        <dbReference type="PROSITE" id="PS51186"/>
    </source>
</evidence>
<protein>
    <submittedName>
        <fullName evidence="2">GNAT family N-acetyltransferase</fullName>
    </submittedName>
</protein>
<dbReference type="PROSITE" id="PS51186">
    <property type="entry name" value="GNAT"/>
    <property type="match status" value="1"/>
</dbReference>
<evidence type="ECO:0000313" key="2">
    <source>
        <dbReference type="EMBL" id="HIW10297.1"/>
    </source>
</evidence>
<dbReference type="PANTHER" id="PTHR43415:SF3">
    <property type="entry name" value="GNAT-FAMILY ACETYLTRANSFERASE"/>
    <property type="match status" value="1"/>
</dbReference>
<evidence type="ECO:0000313" key="3">
    <source>
        <dbReference type="Proteomes" id="UP000823926"/>
    </source>
</evidence>
<dbReference type="InterPro" id="IPR016181">
    <property type="entry name" value="Acyl_CoA_acyltransferase"/>
</dbReference>
<dbReference type="PANTHER" id="PTHR43415">
    <property type="entry name" value="SPERMIDINE N(1)-ACETYLTRANSFERASE"/>
    <property type="match status" value="1"/>
</dbReference>
<comment type="caution">
    <text evidence="2">The sequence shown here is derived from an EMBL/GenBank/DDBJ whole genome shotgun (WGS) entry which is preliminary data.</text>
</comment>
<dbReference type="GO" id="GO:0016747">
    <property type="term" value="F:acyltransferase activity, transferring groups other than amino-acyl groups"/>
    <property type="evidence" value="ECO:0007669"/>
    <property type="project" value="InterPro"/>
</dbReference>
<proteinExistence type="predicted"/>
<dbReference type="AlphaFoldDB" id="A0A9D1QBS0"/>
<sequence>MLLQNDLIRLRAMEPADAEAMYRWENDTALWNLGEATRPFSRAAVEEFIAQASLDIYQARQLRLMIEPQASTPATSTTSGASAVGCIDLFCFDPLHRRAGVGILVYEPACRRKGYGLAALQLLTKYAFQHLEMRQLWADIPLSNTASMRLFDKAGFTGEAIRRAWVRTPTGTYEDARFVQCLNTQIG</sequence>
<dbReference type="EMBL" id="DXHL01000012">
    <property type="protein sequence ID" value="HIW10297.1"/>
    <property type="molecule type" value="Genomic_DNA"/>
</dbReference>
<reference evidence="2" key="2">
    <citation type="submission" date="2021-04" db="EMBL/GenBank/DDBJ databases">
        <authorList>
            <person name="Gilroy R."/>
        </authorList>
    </citation>
    <scope>NUCLEOTIDE SEQUENCE</scope>
    <source>
        <strain evidence="2">ChiBcec15-1070</strain>
    </source>
</reference>
<feature type="domain" description="N-acetyltransferase" evidence="1">
    <location>
        <begin position="8"/>
        <end position="180"/>
    </location>
</feature>
<dbReference type="Pfam" id="PF13302">
    <property type="entry name" value="Acetyltransf_3"/>
    <property type="match status" value="1"/>
</dbReference>
<name>A0A9D1QBS0_9BACT</name>
<organism evidence="2 3">
    <name type="scientific">Candidatus Rikenella faecigallinarum</name>
    <dbReference type="NCBI Taxonomy" id="2838745"/>
    <lineage>
        <taxon>Bacteria</taxon>
        <taxon>Pseudomonadati</taxon>
        <taxon>Bacteroidota</taxon>
        <taxon>Bacteroidia</taxon>
        <taxon>Bacteroidales</taxon>
        <taxon>Rikenellaceae</taxon>
        <taxon>Rikenella</taxon>
    </lineage>
</organism>
<dbReference type="CDD" id="cd04301">
    <property type="entry name" value="NAT_SF"/>
    <property type="match status" value="1"/>
</dbReference>
<dbReference type="Proteomes" id="UP000823926">
    <property type="component" value="Unassembled WGS sequence"/>
</dbReference>